<dbReference type="EMBL" id="NPMS01000003">
    <property type="protein sequence ID" value="OZU89016.1"/>
    <property type="molecule type" value="Genomic_DNA"/>
</dbReference>
<feature type="domain" description="Core-binding (CB)" evidence="6">
    <location>
        <begin position="66"/>
        <end position="148"/>
    </location>
</feature>
<dbReference type="RefSeq" id="WP_094885374.1">
    <property type="nucleotide sequence ID" value="NZ_NPMS01000003.1"/>
</dbReference>
<dbReference type="Gene3D" id="1.10.443.10">
    <property type="entry name" value="Intergrase catalytic core"/>
    <property type="match status" value="1"/>
</dbReference>
<evidence type="ECO:0000259" key="5">
    <source>
        <dbReference type="PROSITE" id="PS51898"/>
    </source>
</evidence>
<comment type="similarity">
    <text evidence="1">Belongs to the 'phage' integrase family.</text>
</comment>
<dbReference type="PROSITE" id="PS51900">
    <property type="entry name" value="CB"/>
    <property type="match status" value="1"/>
</dbReference>
<evidence type="ECO:0000256" key="3">
    <source>
        <dbReference type="ARBA" id="ARBA00023172"/>
    </source>
</evidence>
<dbReference type="Proteomes" id="UP000216498">
    <property type="component" value="Unassembled WGS sequence"/>
</dbReference>
<dbReference type="OrthoDB" id="9803188at2"/>
<dbReference type="PANTHER" id="PTHR30349:SF64">
    <property type="entry name" value="PROPHAGE INTEGRASE INTD-RELATED"/>
    <property type="match status" value="1"/>
</dbReference>
<reference evidence="7 8" key="1">
    <citation type="submission" date="2017-08" db="EMBL/GenBank/DDBJ databases">
        <title>Virgibacillus indicus sp. nov. and Virgibacillus profoundi sp. nov, two moderately halophilic bacteria isolated from marine sediment by using the Microfluidic Streak Plate.</title>
        <authorList>
            <person name="Xu B."/>
            <person name="Hu B."/>
            <person name="Wang J."/>
            <person name="Zhu Y."/>
            <person name="Huang L."/>
            <person name="Du W."/>
            <person name="Huang Y."/>
        </authorList>
    </citation>
    <scope>NUCLEOTIDE SEQUENCE [LARGE SCALE GENOMIC DNA]</scope>
    <source>
        <strain evidence="7 8">IO3-P2-C2</strain>
    </source>
</reference>
<sequence length="401" mass="47445">MASYQKYNTKKGERWLYKVLIGNDPFSGRRKYTTKRGFRTKREAQASARKLELSLSDGTFKQDSNILFIDFIPIWFKYYKKLVKKSTLDARRTRVKILCRYIQSRMMLKNISKKNYLQILHKLQDDGMTYNTIKAIHSTASLIFKYAISEGYLKNNPTSHIDFRFLNDNNDTTTLDLDEKEKYLEKEELAKFLQAAKSDQYPQDYIIFLTLAFTGLRRGELIVLKWDDIDFDNQTITVTKTYYSESKRANDIAPHRPKTAKSVREIDVDKKVFEELKKHLDWQEKFKKECGKSYNDFDYVFNNYNKYPGYPIDPQFIYDHMKKILIKMDYPTMLSPHSLRHTHASLCIEADIPLRDIAERLGQEDTKTLIKIYAHTTKGQKKKVAAKFNKMMDEVRKTIDF</sequence>
<dbReference type="AlphaFoldDB" id="A0A265NCL4"/>
<dbReference type="GO" id="GO:0015074">
    <property type="term" value="P:DNA integration"/>
    <property type="evidence" value="ECO:0007669"/>
    <property type="project" value="InterPro"/>
</dbReference>
<organism evidence="7 8">
    <name type="scientific">Virgibacillus indicus</name>
    <dbReference type="NCBI Taxonomy" id="2024554"/>
    <lineage>
        <taxon>Bacteria</taxon>
        <taxon>Bacillati</taxon>
        <taxon>Bacillota</taxon>
        <taxon>Bacilli</taxon>
        <taxon>Bacillales</taxon>
        <taxon>Bacillaceae</taxon>
        <taxon>Virgibacillus</taxon>
    </lineage>
</organism>
<feature type="domain" description="Tyr recombinase" evidence="5">
    <location>
        <begin position="179"/>
        <end position="386"/>
    </location>
</feature>
<evidence type="ECO:0000256" key="2">
    <source>
        <dbReference type="ARBA" id="ARBA00023125"/>
    </source>
</evidence>
<dbReference type="PANTHER" id="PTHR30349">
    <property type="entry name" value="PHAGE INTEGRASE-RELATED"/>
    <property type="match status" value="1"/>
</dbReference>
<proteinExistence type="inferred from homology"/>
<dbReference type="InterPro" id="IPR028259">
    <property type="entry name" value="AP2-like_int_N"/>
</dbReference>
<dbReference type="Pfam" id="PF14657">
    <property type="entry name" value="Arm-DNA-bind_4"/>
    <property type="match status" value="1"/>
</dbReference>
<dbReference type="InterPro" id="IPR025269">
    <property type="entry name" value="SAM-like_dom"/>
</dbReference>
<dbReference type="InterPro" id="IPR010998">
    <property type="entry name" value="Integrase_recombinase_N"/>
</dbReference>
<dbReference type="CDD" id="cd01189">
    <property type="entry name" value="INT_ICEBs1_C_like"/>
    <property type="match status" value="1"/>
</dbReference>
<dbReference type="InterPro" id="IPR013762">
    <property type="entry name" value="Integrase-like_cat_sf"/>
</dbReference>
<dbReference type="GO" id="GO:0003677">
    <property type="term" value="F:DNA binding"/>
    <property type="evidence" value="ECO:0007669"/>
    <property type="project" value="UniProtKB-UniRule"/>
</dbReference>
<evidence type="ECO:0000256" key="4">
    <source>
        <dbReference type="PROSITE-ProRule" id="PRU01248"/>
    </source>
</evidence>
<dbReference type="InterPro" id="IPR011010">
    <property type="entry name" value="DNA_brk_join_enz"/>
</dbReference>
<dbReference type="SUPFAM" id="SSF56349">
    <property type="entry name" value="DNA breaking-rejoining enzymes"/>
    <property type="match status" value="1"/>
</dbReference>
<name>A0A265NCL4_9BACI</name>
<gene>
    <name evidence="7" type="ORF">CIL03_08340</name>
</gene>
<dbReference type="Gene3D" id="1.10.150.130">
    <property type="match status" value="1"/>
</dbReference>
<comment type="caution">
    <text evidence="7">The sequence shown here is derived from an EMBL/GenBank/DDBJ whole genome shotgun (WGS) entry which is preliminary data.</text>
</comment>
<dbReference type="InterPro" id="IPR044068">
    <property type="entry name" value="CB"/>
</dbReference>
<dbReference type="GO" id="GO:0006310">
    <property type="term" value="P:DNA recombination"/>
    <property type="evidence" value="ECO:0007669"/>
    <property type="project" value="UniProtKB-KW"/>
</dbReference>
<dbReference type="InterPro" id="IPR002104">
    <property type="entry name" value="Integrase_catalytic"/>
</dbReference>
<evidence type="ECO:0000313" key="8">
    <source>
        <dbReference type="Proteomes" id="UP000216498"/>
    </source>
</evidence>
<accession>A0A265NCL4</accession>
<dbReference type="InterPro" id="IPR050090">
    <property type="entry name" value="Tyrosine_recombinase_XerCD"/>
</dbReference>
<evidence type="ECO:0000313" key="7">
    <source>
        <dbReference type="EMBL" id="OZU89016.1"/>
    </source>
</evidence>
<keyword evidence="2 4" id="KW-0238">DNA-binding</keyword>
<protein>
    <recommendedName>
        <fullName evidence="9">Site-specific integrase</fullName>
    </recommendedName>
</protein>
<evidence type="ECO:0000256" key="1">
    <source>
        <dbReference type="ARBA" id="ARBA00008857"/>
    </source>
</evidence>
<dbReference type="Pfam" id="PF13102">
    <property type="entry name" value="Phage_int_SAM_5"/>
    <property type="match status" value="1"/>
</dbReference>
<keyword evidence="8" id="KW-1185">Reference proteome</keyword>
<evidence type="ECO:0008006" key="9">
    <source>
        <dbReference type="Google" id="ProtNLM"/>
    </source>
</evidence>
<keyword evidence="3" id="KW-0233">DNA recombination</keyword>
<dbReference type="PROSITE" id="PS51898">
    <property type="entry name" value="TYR_RECOMBINASE"/>
    <property type="match status" value="1"/>
</dbReference>
<evidence type="ECO:0000259" key="6">
    <source>
        <dbReference type="PROSITE" id="PS51900"/>
    </source>
</evidence>
<dbReference type="Pfam" id="PF00589">
    <property type="entry name" value="Phage_integrase"/>
    <property type="match status" value="1"/>
</dbReference>